<comment type="similarity">
    <text evidence="1">Belongs to the RelE toxin family.</text>
</comment>
<dbReference type="Proteomes" id="UP000007471">
    <property type="component" value="Chromosome"/>
</dbReference>
<evidence type="ECO:0000256" key="1">
    <source>
        <dbReference type="ARBA" id="ARBA00006226"/>
    </source>
</evidence>
<organism evidence="3 4">
    <name type="scientific">Mesorhizobium ciceri biovar biserrulae (strain HAMBI 2942 / LMG 23838 / WSM1271)</name>
    <dbReference type="NCBI Taxonomy" id="765698"/>
    <lineage>
        <taxon>Bacteria</taxon>
        <taxon>Pseudomonadati</taxon>
        <taxon>Pseudomonadota</taxon>
        <taxon>Alphaproteobacteria</taxon>
        <taxon>Hyphomicrobiales</taxon>
        <taxon>Phyllobacteriaceae</taxon>
        <taxon>Mesorhizobium</taxon>
    </lineage>
</organism>
<dbReference type="eggNOG" id="COG3668">
    <property type="taxonomic scope" value="Bacteria"/>
</dbReference>
<dbReference type="KEGG" id="mci:Mesci_1980"/>
<accession>E8TFZ1</accession>
<reference evidence="4" key="1">
    <citation type="submission" date="2011-01" db="EMBL/GenBank/DDBJ databases">
        <title>Complete sequence of chromosome of Mesorhizobium ciceri bv. biserrulae WSM1271.</title>
        <authorList>
            <person name="Lucas S."/>
            <person name="Copeland A."/>
            <person name="Lapidus A."/>
            <person name="Cheng J.-F."/>
            <person name="Goodwin L."/>
            <person name="Pitluck S."/>
            <person name="Teshima H."/>
            <person name="Detter J.C."/>
            <person name="Han C."/>
            <person name="Tapia R."/>
            <person name="Land M."/>
            <person name="Hauser L."/>
            <person name="Kyrpides N."/>
            <person name="Ivanova N."/>
            <person name="Nandasena K."/>
            <person name="Reeve W.G."/>
            <person name="Howieson J.G."/>
            <person name="O'Hara G."/>
            <person name="Tiwari R.P."/>
            <person name="Woyke T."/>
        </authorList>
    </citation>
    <scope>NUCLEOTIDE SEQUENCE [LARGE SCALE GENOMIC DNA]</scope>
    <source>
        <strain evidence="4">HAMBI 2942 / LMG 23838 / WSM1271</strain>
    </source>
</reference>
<evidence type="ECO:0000256" key="2">
    <source>
        <dbReference type="ARBA" id="ARBA00022649"/>
    </source>
</evidence>
<evidence type="ECO:0000313" key="3">
    <source>
        <dbReference type="EMBL" id="ADV11133.1"/>
    </source>
</evidence>
<dbReference type="RefSeq" id="WP_013529821.1">
    <property type="nucleotide sequence ID" value="NC_014923.1"/>
</dbReference>
<dbReference type="STRING" id="765698.Mesci_1980"/>
<dbReference type="HOGENOM" id="CLU_147162_10_1_5"/>
<dbReference type="InterPro" id="IPR051803">
    <property type="entry name" value="TA_system_RelE-like_toxin"/>
</dbReference>
<dbReference type="EMBL" id="CP002447">
    <property type="protein sequence ID" value="ADV11133.1"/>
    <property type="molecule type" value="Genomic_DNA"/>
</dbReference>
<dbReference type="PANTHER" id="PTHR33755:SF6">
    <property type="entry name" value="PLASMID STABILIZATION SYSTEM PROTEIN"/>
    <property type="match status" value="1"/>
</dbReference>
<sequence>MAVIFAPAAAQDVEEISDYIHAENPAAGRRFIAALRERCSRIADVPHGGVPRPTLWPGLRSFAFHRYVIFYTTDGDEVRVERVLHGARDTQWLLNSTPPCLVGLEHS</sequence>
<gene>
    <name evidence="3" type="ordered locus">Mesci_1980</name>
</gene>
<dbReference type="OrthoDB" id="8369899at2"/>
<proteinExistence type="inferred from homology"/>
<dbReference type="InterPro" id="IPR007712">
    <property type="entry name" value="RelE/ParE_toxin"/>
</dbReference>
<evidence type="ECO:0000313" key="4">
    <source>
        <dbReference type="Proteomes" id="UP000007471"/>
    </source>
</evidence>
<dbReference type="PATRIC" id="fig|765698.3.peg.2435"/>
<keyword evidence="2" id="KW-1277">Toxin-antitoxin system</keyword>
<dbReference type="Pfam" id="PF05016">
    <property type="entry name" value="ParE_toxin"/>
    <property type="match status" value="1"/>
</dbReference>
<name>E8TFZ1_MESCW</name>
<dbReference type="Gene3D" id="3.30.2310.20">
    <property type="entry name" value="RelE-like"/>
    <property type="match status" value="1"/>
</dbReference>
<dbReference type="InterPro" id="IPR035093">
    <property type="entry name" value="RelE/ParE_toxin_dom_sf"/>
</dbReference>
<dbReference type="PANTHER" id="PTHR33755">
    <property type="entry name" value="TOXIN PARE1-RELATED"/>
    <property type="match status" value="1"/>
</dbReference>
<dbReference type="AlphaFoldDB" id="E8TFZ1"/>
<protein>
    <submittedName>
        <fullName evidence="3">Plasmid stabilization system</fullName>
    </submittedName>
</protein>